<name>A0A7R6SYI8_9BACT</name>
<organism evidence="12 13">
    <name type="scientific">Thermotomaculum hydrothermale</name>
    <dbReference type="NCBI Taxonomy" id="981385"/>
    <lineage>
        <taxon>Bacteria</taxon>
        <taxon>Pseudomonadati</taxon>
        <taxon>Acidobacteriota</taxon>
        <taxon>Holophagae</taxon>
        <taxon>Thermotomaculales</taxon>
        <taxon>Thermotomaculaceae</taxon>
        <taxon>Thermotomaculum</taxon>
    </lineage>
</organism>
<dbReference type="PROSITE" id="PS50052">
    <property type="entry name" value="GUANYLATE_KINASE_2"/>
    <property type="match status" value="1"/>
</dbReference>
<feature type="domain" description="Guanylate kinase-like" evidence="11">
    <location>
        <begin position="9"/>
        <end position="189"/>
    </location>
</feature>
<evidence type="ECO:0000256" key="5">
    <source>
        <dbReference type="ARBA" id="ARBA00022741"/>
    </source>
</evidence>
<dbReference type="PANTHER" id="PTHR23117:SF13">
    <property type="entry name" value="GUANYLATE KINASE"/>
    <property type="match status" value="1"/>
</dbReference>
<dbReference type="GO" id="GO:0005524">
    <property type="term" value="F:ATP binding"/>
    <property type="evidence" value="ECO:0007669"/>
    <property type="project" value="UniProtKB-UniRule"/>
</dbReference>
<proteinExistence type="inferred from homology"/>
<dbReference type="EMBL" id="AP017470">
    <property type="protein sequence ID" value="BBB32695.1"/>
    <property type="molecule type" value="Genomic_DNA"/>
</dbReference>
<evidence type="ECO:0000256" key="4">
    <source>
        <dbReference type="ARBA" id="ARBA00022679"/>
    </source>
</evidence>
<dbReference type="NCBIfam" id="TIGR03263">
    <property type="entry name" value="guanyl_kin"/>
    <property type="match status" value="1"/>
</dbReference>
<dbReference type="Gene3D" id="3.30.63.10">
    <property type="entry name" value="Guanylate Kinase phosphate binding domain"/>
    <property type="match status" value="1"/>
</dbReference>
<evidence type="ECO:0000256" key="8">
    <source>
        <dbReference type="ARBA" id="ARBA00030128"/>
    </source>
</evidence>
<dbReference type="PANTHER" id="PTHR23117">
    <property type="entry name" value="GUANYLATE KINASE-RELATED"/>
    <property type="match status" value="1"/>
</dbReference>
<keyword evidence="10" id="KW-0175">Coiled coil</keyword>
<keyword evidence="6 9" id="KW-0418">Kinase</keyword>
<comment type="catalytic activity">
    <reaction evidence="9">
        <text>GMP + ATP = GDP + ADP</text>
        <dbReference type="Rhea" id="RHEA:20780"/>
        <dbReference type="ChEBI" id="CHEBI:30616"/>
        <dbReference type="ChEBI" id="CHEBI:58115"/>
        <dbReference type="ChEBI" id="CHEBI:58189"/>
        <dbReference type="ChEBI" id="CHEBI:456216"/>
        <dbReference type="EC" id="2.7.4.8"/>
    </reaction>
</comment>
<reference evidence="12 13" key="1">
    <citation type="journal article" date="2012" name="Extremophiles">
        <title>Thermotomaculum hydrothermale gen. nov., sp. nov., a novel heterotrophic thermophile within the phylum Acidobacteria from a deep-sea hydrothermal vent chimney in the Southern Okinawa Trough.</title>
        <authorList>
            <person name="Izumi H."/>
            <person name="Nunoura T."/>
            <person name="Miyazaki M."/>
            <person name="Mino S."/>
            <person name="Toki T."/>
            <person name="Takai K."/>
            <person name="Sako Y."/>
            <person name="Sawabe T."/>
            <person name="Nakagawa S."/>
        </authorList>
    </citation>
    <scope>NUCLEOTIDE SEQUENCE [LARGE SCALE GENOMIC DNA]</scope>
    <source>
        <strain evidence="12 13">AC55</strain>
    </source>
</reference>
<comment type="function">
    <text evidence="9">Essential for recycling GMP and indirectly, cGMP.</text>
</comment>
<feature type="binding site" evidence="9">
    <location>
        <begin position="16"/>
        <end position="23"/>
    </location>
    <ligand>
        <name>ATP</name>
        <dbReference type="ChEBI" id="CHEBI:30616"/>
    </ligand>
</feature>
<dbReference type="AlphaFoldDB" id="A0A7R6SYI8"/>
<dbReference type="InterPro" id="IPR020590">
    <property type="entry name" value="Guanylate_kinase_CS"/>
</dbReference>
<keyword evidence="13" id="KW-1185">Reference proteome</keyword>
<evidence type="ECO:0000256" key="10">
    <source>
        <dbReference type="SAM" id="Coils"/>
    </source>
</evidence>
<dbReference type="FunFam" id="3.30.63.10:FF:000002">
    <property type="entry name" value="Guanylate kinase 1"/>
    <property type="match status" value="1"/>
</dbReference>
<feature type="coiled-coil region" evidence="10">
    <location>
        <begin position="141"/>
        <end position="168"/>
    </location>
</feature>
<dbReference type="KEGG" id="thyd:TTHT_1164"/>
<protein>
    <recommendedName>
        <fullName evidence="3 9">Guanylate kinase</fullName>
        <ecNumber evidence="2 9">2.7.4.8</ecNumber>
    </recommendedName>
    <alternativeName>
        <fullName evidence="8 9">GMP kinase</fullName>
    </alternativeName>
</protein>
<dbReference type="RefSeq" id="WP_201326997.1">
    <property type="nucleotide sequence ID" value="NZ_AP017470.1"/>
</dbReference>
<evidence type="ECO:0000256" key="6">
    <source>
        <dbReference type="ARBA" id="ARBA00022777"/>
    </source>
</evidence>
<keyword evidence="7 9" id="KW-0067">ATP-binding</keyword>
<dbReference type="Proteomes" id="UP000595564">
    <property type="component" value="Chromosome"/>
</dbReference>
<comment type="subcellular location">
    <subcellularLocation>
        <location evidence="9">Cytoplasm</location>
    </subcellularLocation>
</comment>
<dbReference type="HAMAP" id="MF_00328">
    <property type="entry name" value="Guanylate_kinase"/>
    <property type="match status" value="1"/>
</dbReference>
<accession>A0A7R6SYI8</accession>
<comment type="similarity">
    <text evidence="1 9">Belongs to the guanylate kinase family.</text>
</comment>
<evidence type="ECO:0000256" key="2">
    <source>
        <dbReference type="ARBA" id="ARBA00012961"/>
    </source>
</evidence>
<evidence type="ECO:0000256" key="1">
    <source>
        <dbReference type="ARBA" id="ARBA00005790"/>
    </source>
</evidence>
<evidence type="ECO:0000259" key="11">
    <source>
        <dbReference type="PROSITE" id="PS50052"/>
    </source>
</evidence>
<dbReference type="InterPro" id="IPR027417">
    <property type="entry name" value="P-loop_NTPase"/>
</dbReference>
<dbReference type="PROSITE" id="PS00856">
    <property type="entry name" value="GUANYLATE_KINASE_1"/>
    <property type="match status" value="1"/>
</dbReference>
<keyword evidence="9" id="KW-0963">Cytoplasm</keyword>
<dbReference type="CDD" id="cd00071">
    <property type="entry name" value="GMPK"/>
    <property type="match status" value="1"/>
</dbReference>
<dbReference type="Pfam" id="PF00625">
    <property type="entry name" value="Guanylate_kin"/>
    <property type="match status" value="1"/>
</dbReference>
<sequence length="211" mass="24972">MKIRLKTRGELFIISAPSGSGKSTLIKLLLEQVENLEYSISYTTREPRKGEINGKDYFFVSEKEFKKMIENNEFIEYAKVFDKFYYGTSKKQVYSRIKQGKDVIMDIDVQGAYQIMKKKELDFTSIFIIPPSIEELRKRLISRGRDSIEEIEKRLNTARNELKYLRHFDYVVVNDILEEALSSLKSIIFSERHRVKRLVDTENIYKHFAEE</sequence>
<dbReference type="SUPFAM" id="SSF52540">
    <property type="entry name" value="P-loop containing nucleoside triphosphate hydrolases"/>
    <property type="match status" value="1"/>
</dbReference>
<evidence type="ECO:0000313" key="12">
    <source>
        <dbReference type="EMBL" id="BBB32695.1"/>
    </source>
</evidence>
<dbReference type="Gene3D" id="3.40.50.300">
    <property type="entry name" value="P-loop containing nucleotide triphosphate hydrolases"/>
    <property type="match status" value="1"/>
</dbReference>
<dbReference type="InterPro" id="IPR017665">
    <property type="entry name" value="Guanylate_kinase"/>
</dbReference>
<dbReference type="EC" id="2.7.4.8" evidence="2 9"/>
<keyword evidence="5 9" id="KW-0547">Nucleotide-binding</keyword>
<evidence type="ECO:0000256" key="9">
    <source>
        <dbReference type="HAMAP-Rule" id="MF_00328"/>
    </source>
</evidence>
<evidence type="ECO:0000313" key="13">
    <source>
        <dbReference type="Proteomes" id="UP000595564"/>
    </source>
</evidence>
<keyword evidence="4 9" id="KW-0808">Transferase</keyword>
<dbReference type="GO" id="GO:0005829">
    <property type="term" value="C:cytosol"/>
    <property type="evidence" value="ECO:0007669"/>
    <property type="project" value="TreeGrafter"/>
</dbReference>
<evidence type="ECO:0000256" key="3">
    <source>
        <dbReference type="ARBA" id="ARBA00016296"/>
    </source>
</evidence>
<dbReference type="GO" id="GO:0004385">
    <property type="term" value="F:GMP kinase activity"/>
    <property type="evidence" value="ECO:0007669"/>
    <property type="project" value="UniProtKB-UniRule"/>
</dbReference>
<evidence type="ECO:0000256" key="7">
    <source>
        <dbReference type="ARBA" id="ARBA00022840"/>
    </source>
</evidence>
<gene>
    <name evidence="9 12" type="primary">gmk</name>
    <name evidence="12" type="ORF">TTHT_1164</name>
</gene>
<dbReference type="SMART" id="SM00072">
    <property type="entry name" value="GuKc"/>
    <property type="match status" value="1"/>
</dbReference>
<dbReference type="InterPro" id="IPR008145">
    <property type="entry name" value="GK/Ca_channel_bsu"/>
</dbReference>
<dbReference type="InterPro" id="IPR008144">
    <property type="entry name" value="Guanylate_kin-like_dom"/>
</dbReference>